<proteinExistence type="predicted"/>
<dbReference type="EMBL" id="RXNT01000001">
    <property type="protein sequence ID" value="RTR36249.1"/>
    <property type="molecule type" value="Genomic_DNA"/>
</dbReference>
<dbReference type="AlphaFoldDB" id="A0A431WLI3"/>
<protein>
    <submittedName>
        <fullName evidence="1">Uncharacterized protein</fullName>
    </submittedName>
</protein>
<sequence length="72" mass="8143">MKNLSNINQAIYLKGVQDGISIGYNRAIEIGYLRGVKDTLSQVGKEASLKLSKEKNGNPMAFYRYLLDKYNK</sequence>
<dbReference type="OrthoDB" id="6532193at2"/>
<reference evidence="1 2" key="1">
    <citation type="submission" date="2018-12" db="EMBL/GenBank/DDBJ databases">
        <title>Bacillus yapensis draft genome sequence.</title>
        <authorList>
            <person name="Yu L."/>
            <person name="Xu X."/>
            <person name="Tang X."/>
        </authorList>
    </citation>
    <scope>NUCLEOTIDE SEQUENCE [LARGE SCALE GENOMIC DNA]</scope>
    <source>
        <strain evidence="1 2">XXST-01</strain>
    </source>
</reference>
<dbReference type="RefSeq" id="WP_126405456.1">
    <property type="nucleotide sequence ID" value="NZ_RXNT01000001.1"/>
</dbReference>
<evidence type="ECO:0000313" key="2">
    <source>
        <dbReference type="Proteomes" id="UP000271374"/>
    </source>
</evidence>
<gene>
    <name evidence="1" type="ORF">EKG37_01445</name>
</gene>
<organism evidence="1 2">
    <name type="scientific">Bacillus yapensis</name>
    <dbReference type="NCBI Taxonomy" id="2492960"/>
    <lineage>
        <taxon>Bacteria</taxon>
        <taxon>Bacillati</taxon>
        <taxon>Bacillota</taxon>
        <taxon>Bacilli</taxon>
        <taxon>Bacillales</taxon>
        <taxon>Bacillaceae</taxon>
        <taxon>Bacillus</taxon>
    </lineage>
</organism>
<dbReference type="Proteomes" id="UP000271374">
    <property type="component" value="Unassembled WGS sequence"/>
</dbReference>
<comment type="caution">
    <text evidence="1">The sequence shown here is derived from an EMBL/GenBank/DDBJ whole genome shotgun (WGS) entry which is preliminary data.</text>
</comment>
<name>A0A431WLI3_9BACI</name>
<keyword evidence="2" id="KW-1185">Reference proteome</keyword>
<accession>A0A431WLI3</accession>
<evidence type="ECO:0000313" key="1">
    <source>
        <dbReference type="EMBL" id="RTR36249.1"/>
    </source>
</evidence>